<dbReference type="InterPro" id="IPR008990">
    <property type="entry name" value="Elect_transpt_acc-like_dom_sf"/>
</dbReference>
<reference evidence="2" key="1">
    <citation type="submission" date="2015-10" db="EMBL/GenBank/DDBJ databases">
        <authorList>
            <person name="Gilbert D.G."/>
        </authorList>
    </citation>
    <scope>NUCLEOTIDE SEQUENCE</scope>
</reference>
<dbReference type="InterPro" id="IPR049054">
    <property type="entry name" value="CN_hydtase_beta-like_N"/>
</dbReference>
<name>A0A160TYV0_9ZZZZ</name>
<dbReference type="NCBIfam" id="TIGR03889">
    <property type="entry name" value="nitrile_acc"/>
    <property type="match status" value="1"/>
</dbReference>
<dbReference type="InterPro" id="IPR023808">
    <property type="entry name" value="Nitrile_Hydratase_acc_put"/>
</dbReference>
<organism evidence="2">
    <name type="scientific">hydrothermal vent metagenome</name>
    <dbReference type="NCBI Taxonomy" id="652676"/>
    <lineage>
        <taxon>unclassified sequences</taxon>
        <taxon>metagenomes</taxon>
        <taxon>ecological metagenomes</taxon>
    </lineage>
</organism>
<evidence type="ECO:0000313" key="2">
    <source>
        <dbReference type="EMBL" id="CUS55344.1"/>
    </source>
</evidence>
<gene>
    <name evidence="2" type="ORF">MGWOODY_XGa1568</name>
</gene>
<feature type="domain" description="Nitrile hydratase beta subunit-like N-terminal" evidence="1">
    <location>
        <begin position="10"/>
        <end position="94"/>
    </location>
</feature>
<dbReference type="Gene3D" id="1.10.472.20">
    <property type="entry name" value="Nitrile hydratase, beta subunit"/>
    <property type="match status" value="1"/>
</dbReference>
<accession>A0A160TYV0</accession>
<dbReference type="Pfam" id="PF21006">
    <property type="entry name" value="NHase_beta_N"/>
    <property type="match status" value="1"/>
</dbReference>
<evidence type="ECO:0000259" key="1">
    <source>
        <dbReference type="Pfam" id="PF21006"/>
    </source>
</evidence>
<dbReference type="InterPro" id="IPR042262">
    <property type="entry name" value="CN_hydtase_beta_C"/>
</dbReference>
<dbReference type="EMBL" id="CZRL01000135">
    <property type="protein sequence ID" value="CUS55344.1"/>
    <property type="molecule type" value="Genomic_DNA"/>
</dbReference>
<proteinExistence type="predicted"/>
<dbReference type="AlphaFoldDB" id="A0A160TYV0"/>
<protein>
    <submittedName>
        <fullName evidence="2">Putative metal chaperone, involved in Fe-nitrile hydratase activation, GTPase of COG0523 family</fullName>
    </submittedName>
</protein>
<sequence>MGLEDSRGGDQAPVFAEPWEAQAFALVLRLSEQGLFQWSEWTAALAAQISQARESGDQDLGDTYYHYWLAALEELLLEKSVLDSEAVKSRVEQWRRAYLNTPHGQPIELSAGREPADI</sequence>
<dbReference type="SUPFAM" id="SSF50090">
    <property type="entry name" value="Electron transport accessory proteins"/>
    <property type="match status" value="1"/>
</dbReference>